<evidence type="ECO:0000259" key="3">
    <source>
        <dbReference type="Pfam" id="PF23572"/>
    </source>
</evidence>
<keyword evidence="7" id="KW-1185">Reference proteome</keyword>
<dbReference type="InterPro" id="IPR055378">
    <property type="entry name" value="GH3_C"/>
</dbReference>
<dbReference type="Pfam" id="PF23572">
    <property type="entry name" value="GH3_C"/>
    <property type="match status" value="1"/>
</dbReference>
<evidence type="ECO:0000313" key="7">
    <source>
        <dbReference type="Proteomes" id="UP000663870"/>
    </source>
</evidence>
<protein>
    <recommendedName>
        <fullName evidence="8">GH3 auxin-responsive promoter</fullName>
    </recommendedName>
</protein>
<comment type="caution">
    <text evidence="4">The sequence shown here is derived from an EMBL/GenBank/DDBJ whole genome shotgun (WGS) entry which is preliminary data.</text>
</comment>
<sequence>MSLWSWFLNKCLLIYQYLLIQYKGICFNYDGKYSIKNKTNRQTLFNILKQNKNTKFLIDQHQKVNFNKDENIKNVEDFKKLFPKYTTYSDYKSYVDEIMNNGHATNIMSIGYPIALTNTSGTSGDPKYFPVYSLDINEAYAICYMLTKTVPYNLFNGCKSISLNSLKYETHVTKDNLKTYKKSAITTIAAREKQNIETILRFNQNIVPSIIFNEITHQNDLFLFISLWSLQCKDLEIISSTFVMALIHFFTFIEEKFDFICKHIELGTIPADESLSSPLPIDIRLALESTKYHLPPNPNRAQELRKIIDENGFHHVNTRFWPNLKCGICIISPSIRQFELKLLSTYWSPVVPIFPYVYGMSEHHRIAVPLKSNSYDLIPLPRSVYYEFIEIKDDYDDYDDDDDDNQSPESFELHQLEQGKCYEVVLTTYDGLYRYRTEDIIKVTGYYYSLPTWQLIGRHGQYLSVAGEHVTEIELRNIINSILPEYEKEFTSSSQQYSVFLDKISYVLAIEVDKDKQDNKDRLIQISKELCMKLDQKLKESNEDYKIYRDKQKISAPILLWLKYNTLTTGIREFRTDSKKMGAKGSKAQMTNQLKSQMIIKNKNKKIIDFVKDNVVLKID</sequence>
<dbReference type="GO" id="GO:0016881">
    <property type="term" value="F:acid-amino acid ligase activity"/>
    <property type="evidence" value="ECO:0007669"/>
    <property type="project" value="TreeGrafter"/>
</dbReference>
<dbReference type="Pfam" id="PF23571">
    <property type="entry name" value="GH3_M"/>
    <property type="match status" value="1"/>
</dbReference>
<accession>A0A814TLB3</accession>
<evidence type="ECO:0000313" key="5">
    <source>
        <dbReference type="EMBL" id="CAF1413891.1"/>
    </source>
</evidence>
<dbReference type="PANTHER" id="PTHR31901">
    <property type="entry name" value="GH3 DOMAIN-CONTAINING PROTEIN"/>
    <property type="match status" value="1"/>
</dbReference>
<dbReference type="PANTHER" id="PTHR31901:SF9">
    <property type="entry name" value="GH3 DOMAIN-CONTAINING PROTEIN"/>
    <property type="match status" value="1"/>
</dbReference>
<feature type="chain" id="PRO_5036226034" description="GH3 auxin-responsive promoter" evidence="1">
    <location>
        <begin position="17"/>
        <end position="620"/>
    </location>
</feature>
<keyword evidence="1" id="KW-0732">Signal</keyword>
<organism evidence="4 6">
    <name type="scientific">Rotaria sordida</name>
    <dbReference type="NCBI Taxonomy" id="392033"/>
    <lineage>
        <taxon>Eukaryota</taxon>
        <taxon>Metazoa</taxon>
        <taxon>Spiralia</taxon>
        <taxon>Gnathifera</taxon>
        <taxon>Rotifera</taxon>
        <taxon>Eurotatoria</taxon>
        <taxon>Bdelloidea</taxon>
        <taxon>Philodinida</taxon>
        <taxon>Philodinidae</taxon>
        <taxon>Rotaria</taxon>
    </lineage>
</organism>
<evidence type="ECO:0000313" key="4">
    <source>
        <dbReference type="EMBL" id="CAF1162978.1"/>
    </source>
</evidence>
<proteinExistence type="predicted"/>
<gene>
    <name evidence="5" type="ORF">JXQ802_LOCUS35441</name>
    <name evidence="4" type="ORF">PYM288_LOCUS22847</name>
</gene>
<dbReference type="Pfam" id="PF03321">
    <property type="entry name" value="GH3"/>
    <property type="match status" value="1"/>
</dbReference>
<dbReference type="Proteomes" id="UP000663870">
    <property type="component" value="Unassembled WGS sequence"/>
</dbReference>
<dbReference type="InterPro" id="IPR055377">
    <property type="entry name" value="GH3_M"/>
</dbReference>
<evidence type="ECO:0000256" key="1">
    <source>
        <dbReference type="SAM" id="SignalP"/>
    </source>
</evidence>
<dbReference type="Proteomes" id="UP000663854">
    <property type="component" value="Unassembled WGS sequence"/>
</dbReference>
<evidence type="ECO:0008006" key="8">
    <source>
        <dbReference type="Google" id="ProtNLM"/>
    </source>
</evidence>
<dbReference type="InterPro" id="IPR004993">
    <property type="entry name" value="GH3"/>
</dbReference>
<feature type="signal peptide" evidence="1">
    <location>
        <begin position="1"/>
        <end position="16"/>
    </location>
</feature>
<feature type="domain" description="GH3 middle" evidence="2">
    <location>
        <begin position="378"/>
        <end position="458"/>
    </location>
</feature>
<dbReference type="GO" id="GO:0005737">
    <property type="term" value="C:cytoplasm"/>
    <property type="evidence" value="ECO:0007669"/>
    <property type="project" value="TreeGrafter"/>
</dbReference>
<evidence type="ECO:0000313" key="6">
    <source>
        <dbReference type="Proteomes" id="UP000663854"/>
    </source>
</evidence>
<reference evidence="4" key="1">
    <citation type="submission" date="2021-02" db="EMBL/GenBank/DDBJ databases">
        <authorList>
            <person name="Nowell W R."/>
        </authorList>
    </citation>
    <scope>NUCLEOTIDE SEQUENCE</scope>
</reference>
<dbReference type="EMBL" id="CAJNOH010001009">
    <property type="protein sequence ID" value="CAF1162978.1"/>
    <property type="molecule type" value="Genomic_DNA"/>
</dbReference>
<name>A0A814TLB3_9BILA</name>
<feature type="domain" description="GH3 C-terminal" evidence="3">
    <location>
        <begin position="489"/>
        <end position="567"/>
    </location>
</feature>
<dbReference type="EMBL" id="CAJNOL010001749">
    <property type="protein sequence ID" value="CAF1413891.1"/>
    <property type="molecule type" value="Genomic_DNA"/>
</dbReference>
<evidence type="ECO:0000259" key="2">
    <source>
        <dbReference type="Pfam" id="PF23571"/>
    </source>
</evidence>
<dbReference type="AlphaFoldDB" id="A0A814TLB3"/>